<evidence type="ECO:0000313" key="2">
    <source>
        <dbReference type="EMBL" id="CAD1567675.1"/>
    </source>
</evidence>
<reference evidence="2" key="1">
    <citation type="submission" date="2020-07" db="EMBL/GenBank/DDBJ databases">
        <authorList>
            <person name="Ferguson B K."/>
        </authorList>
    </citation>
    <scope>NUCLEOTIDE SEQUENCE</scope>
    <source>
        <strain evidence="2">L06</strain>
    </source>
</reference>
<accession>A0A6V7KTR0</accession>
<protein>
    <submittedName>
        <fullName evidence="2">Uncharacterized protein</fullName>
    </submittedName>
</protein>
<feature type="region of interest" description="Disordered" evidence="1">
    <location>
        <begin position="1"/>
        <end position="21"/>
    </location>
</feature>
<name>A0A6V7KTR0_9HYME</name>
<dbReference type="AlphaFoldDB" id="A0A6V7KTR0"/>
<organism evidence="2">
    <name type="scientific">Bracon brevicornis</name>
    <dbReference type="NCBI Taxonomy" id="1563983"/>
    <lineage>
        <taxon>Eukaryota</taxon>
        <taxon>Metazoa</taxon>
        <taxon>Ecdysozoa</taxon>
        <taxon>Arthropoda</taxon>
        <taxon>Hexapoda</taxon>
        <taxon>Insecta</taxon>
        <taxon>Pterygota</taxon>
        <taxon>Neoptera</taxon>
        <taxon>Endopterygota</taxon>
        <taxon>Hymenoptera</taxon>
        <taxon>Apocrita</taxon>
        <taxon>Ichneumonoidea</taxon>
        <taxon>Braconidae</taxon>
        <taxon>Braconinae</taxon>
        <taxon>Bracon</taxon>
    </lineage>
</organism>
<gene>
    <name evidence="2" type="ORF">BBRV_LOCUS88958</name>
</gene>
<dbReference type="EMBL" id="CADCXW020000327">
    <property type="protein sequence ID" value="CAD1567675.1"/>
    <property type="molecule type" value="Genomic_DNA"/>
</dbReference>
<sequence>MPAPAVAMPREPQPNRDDGIDEELNDFEPLGLVPGDHDVPLQNRQNERIAIEGERMVEIPRMPDVVRVRIHQRIRQLIVDHVDGDVEFQHYVHFDNIMQENGVIEEALRDIGDISDEEFFGDRMGAVNDEKKEEEDELTDR</sequence>
<evidence type="ECO:0000256" key="1">
    <source>
        <dbReference type="SAM" id="MobiDB-lite"/>
    </source>
</evidence>
<proteinExistence type="predicted"/>